<dbReference type="PANTHER" id="PTHR34596:SF2">
    <property type="entry name" value="CHITOPORIN"/>
    <property type="match status" value="1"/>
</dbReference>
<dbReference type="Proteomes" id="UP000254920">
    <property type="component" value="Unassembled WGS sequence"/>
</dbReference>
<dbReference type="OrthoDB" id="5338521at2"/>
<dbReference type="InterPro" id="IPR023614">
    <property type="entry name" value="Porin_dom_sf"/>
</dbReference>
<evidence type="ECO:0000256" key="3">
    <source>
        <dbReference type="ARBA" id="ARBA00022729"/>
    </source>
</evidence>
<sequence length="438" mass="48806">MKKLSLIVALIVCVNANENLSDALINGNFRGEIKAWYWDRTQEANPYNNENITNFGLELGYKTGSFYDFYFGTTAQMSFAPISDKNAKDMFDIEQNTKGVVFSELYLGYNLSKTDIKIGRQFINTPLVAGNYARFFKESFQGATIKSSDLSDTTLFAGYIDRFQGRTSSVMGDSSGSEPIFRKRVTIGGLIAKSYEFDGAAYVGFSNKSIDNVTLTTQYVFANNVKIPLPNIGNKNGDIHMYFGESSYVIPFDNFDFKVDISIAGSEVEGSLNDGNLDGKMFGAKAGIYKLKGFDLYSAFHSVLTDNDSMLYGLGLGANTYTAVLIRGPYASFIAGMDTYKFGINYNFDNIGINGLNVDTSYFFSNHDAPVKNTGIIPANMKWEYSGYNVTINYNLKQAKGFATQVVWTSIEDEKTFANGKKLDTDFDELWLKLSYKF</sequence>
<evidence type="ECO:0000256" key="1">
    <source>
        <dbReference type="ARBA" id="ARBA00009075"/>
    </source>
</evidence>
<gene>
    <name evidence="4" type="ORF">NCTC12475_01189</name>
</gene>
<keyword evidence="5" id="KW-1185">Reference proteome</keyword>
<organism evidence="4 5">
    <name type="scientific">Campylobacter sputorum subsp. sputorum</name>
    <dbReference type="NCBI Taxonomy" id="32024"/>
    <lineage>
        <taxon>Bacteria</taxon>
        <taxon>Pseudomonadati</taxon>
        <taxon>Campylobacterota</taxon>
        <taxon>Epsilonproteobacteria</taxon>
        <taxon>Campylobacterales</taxon>
        <taxon>Campylobacteraceae</taxon>
        <taxon>Campylobacter</taxon>
    </lineage>
</organism>
<proteinExistence type="inferred from homology"/>
<name>A0A381DJY6_9BACT</name>
<evidence type="ECO:0000256" key="2">
    <source>
        <dbReference type="ARBA" id="ARBA00022448"/>
    </source>
</evidence>
<dbReference type="SUPFAM" id="SSF56935">
    <property type="entry name" value="Porins"/>
    <property type="match status" value="1"/>
</dbReference>
<dbReference type="EMBL" id="UFVD01000001">
    <property type="protein sequence ID" value="SUX10976.1"/>
    <property type="molecule type" value="Genomic_DNA"/>
</dbReference>
<evidence type="ECO:0000313" key="4">
    <source>
        <dbReference type="EMBL" id="SUX10976.1"/>
    </source>
</evidence>
<accession>A0A381DJY6</accession>
<protein>
    <submittedName>
        <fullName evidence="4">Metalloid reductase RarA</fullName>
    </submittedName>
</protein>
<evidence type="ECO:0000313" key="5">
    <source>
        <dbReference type="Proteomes" id="UP000254920"/>
    </source>
</evidence>
<keyword evidence="3" id="KW-0732">Signal</keyword>
<dbReference type="InterPro" id="IPR005318">
    <property type="entry name" value="OM_porin_bac"/>
</dbReference>
<dbReference type="GO" id="GO:0015288">
    <property type="term" value="F:porin activity"/>
    <property type="evidence" value="ECO:0007669"/>
    <property type="project" value="TreeGrafter"/>
</dbReference>
<comment type="similarity">
    <text evidence="1">Belongs to the outer membrane porin (Opr) (TC 1.B.25) family.</text>
</comment>
<dbReference type="GeneID" id="93089846"/>
<dbReference type="Gene3D" id="2.40.160.10">
    <property type="entry name" value="Porin"/>
    <property type="match status" value="1"/>
</dbReference>
<reference evidence="4 5" key="1">
    <citation type="submission" date="2018-06" db="EMBL/GenBank/DDBJ databases">
        <authorList>
            <consortium name="Pathogen Informatics"/>
            <person name="Doyle S."/>
        </authorList>
    </citation>
    <scope>NUCLEOTIDE SEQUENCE [LARGE SCALE GENOMIC DNA]</scope>
    <source>
        <strain evidence="4 5">NCTC12475</strain>
    </source>
</reference>
<dbReference type="PANTHER" id="PTHR34596">
    <property type="entry name" value="CHITOPORIN"/>
    <property type="match status" value="1"/>
</dbReference>
<dbReference type="AlphaFoldDB" id="A0A381DJY6"/>
<dbReference type="Pfam" id="PF03573">
    <property type="entry name" value="OprD"/>
    <property type="match status" value="1"/>
</dbReference>
<dbReference type="GO" id="GO:0016020">
    <property type="term" value="C:membrane"/>
    <property type="evidence" value="ECO:0007669"/>
    <property type="project" value="InterPro"/>
</dbReference>
<dbReference type="RefSeq" id="WP_089181762.1">
    <property type="nucleotide sequence ID" value="NZ_CP043427.1"/>
</dbReference>
<keyword evidence="2" id="KW-0813">Transport</keyword>